<dbReference type="CDD" id="cd05466">
    <property type="entry name" value="PBP2_LTTR_substrate"/>
    <property type="match status" value="1"/>
</dbReference>
<accession>A0A2N5N6L8</accession>
<dbReference type="PROSITE" id="PS50931">
    <property type="entry name" value="HTH_LYSR"/>
    <property type="match status" value="1"/>
</dbReference>
<keyword evidence="7" id="KW-1185">Reference proteome</keyword>
<dbReference type="InterPro" id="IPR036388">
    <property type="entry name" value="WH-like_DNA-bd_sf"/>
</dbReference>
<dbReference type="InterPro" id="IPR005119">
    <property type="entry name" value="LysR_subst-bd"/>
</dbReference>
<protein>
    <submittedName>
        <fullName evidence="6">Transcriptional regulator, LysR family</fullName>
    </submittedName>
</protein>
<dbReference type="SUPFAM" id="SSF46785">
    <property type="entry name" value="Winged helix' DNA-binding domain"/>
    <property type="match status" value="1"/>
</dbReference>
<dbReference type="GO" id="GO:0003700">
    <property type="term" value="F:DNA-binding transcription factor activity"/>
    <property type="evidence" value="ECO:0007669"/>
    <property type="project" value="InterPro"/>
</dbReference>
<dbReference type="SUPFAM" id="SSF53850">
    <property type="entry name" value="Periplasmic binding protein-like II"/>
    <property type="match status" value="1"/>
</dbReference>
<feature type="domain" description="HTH lysR-type" evidence="5">
    <location>
        <begin position="1"/>
        <end position="58"/>
    </location>
</feature>
<dbReference type="OrthoDB" id="9803735at2"/>
<evidence type="ECO:0000256" key="2">
    <source>
        <dbReference type="ARBA" id="ARBA00023015"/>
    </source>
</evidence>
<dbReference type="Pfam" id="PF03466">
    <property type="entry name" value="LysR_substrate"/>
    <property type="match status" value="1"/>
</dbReference>
<reference evidence="6 7" key="1">
    <citation type="submission" date="2017-05" db="EMBL/GenBank/DDBJ databases">
        <title>Functional genome analysis of Paenibacillus pasadenensis strain R16: insights on endophytic life style and antifungal activity.</title>
        <authorList>
            <person name="Passera A."/>
            <person name="Marcolungo L."/>
            <person name="Casati P."/>
            <person name="Brasca M."/>
            <person name="Quaglino F."/>
            <person name="Delledonne M."/>
        </authorList>
    </citation>
    <scope>NUCLEOTIDE SEQUENCE [LARGE SCALE GENOMIC DNA]</scope>
    <source>
        <strain evidence="6 7">R16</strain>
    </source>
</reference>
<evidence type="ECO:0000256" key="1">
    <source>
        <dbReference type="ARBA" id="ARBA00009437"/>
    </source>
</evidence>
<dbReference type="FunFam" id="1.10.10.10:FF:000001">
    <property type="entry name" value="LysR family transcriptional regulator"/>
    <property type="match status" value="1"/>
</dbReference>
<sequence>MDLICLRSFREVAACGSITKAAERLGYAQSSVTAQLQKLEELYGTELLERRGRRMELTAAGEKLLGYAKEMLRLHAESLEAVGAAVEVSLTIGSIETLASYFLPPHLQAFRQRQPNVSLTLLPGNEPELIRGVKSGTLDAALILDPPLREPELDVHLLRPEPLLLVCAPGHRLAGRTEAAAAELDGEPLVLTEDGCTYRAALLRRLQEIGAEARISCELGSIEAIKRCVAQGLGVALLPSIAVRQEVEEGKLCAAAFTEPLAAEFHIQLVHLPKRRSSPAFVQFLASVGADVPLGRTEGAEPPRRA</sequence>
<keyword evidence="4" id="KW-0804">Transcription</keyword>
<dbReference type="EMBL" id="NFEZ01000004">
    <property type="protein sequence ID" value="PLT45965.1"/>
    <property type="molecule type" value="Genomic_DNA"/>
</dbReference>
<organism evidence="6 7">
    <name type="scientific">Paenibacillus pasadenensis</name>
    <dbReference type="NCBI Taxonomy" id="217090"/>
    <lineage>
        <taxon>Bacteria</taxon>
        <taxon>Bacillati</taxon>
        <taxon>Bacillota</taxon>
        <taxon>Bacilli</taxon>
        <taxon>Bacillales</taxon>
        <taxon>Paenibacillaceae</taxon>
        <taxon>Paenibacillus</taxon>
    </lineage>
</organism>
<dbReference type="PANTHER" id="PTHR30126">
    <property type="entry name" value="HTH-TYPE TRANSCRIPTIONAL REGULATOR"/>
    <property type="match status" value="1"/>
</dbReference>
<name>A0A2N5N6L8_9BACL</name>
<dbReference type="AlphaFoldDB" id="A0A2N5N6L8"/>
<keyword evidence="2" id="KW-0805">Transcription regulation</keyword>
<dbReference type="Gene3D" id="3.40.190.290">
    <property type="match status" value="1"/>
</dbReference>
<dbReference type="InterPro" id="IPR036390">
    <property type="entry name" value="WH_DNA-bd_sf"/>
</dbReference>
<proteinExistence type="inferred from homology"/>
<dbReference type="GO" id="GO:0000976">
    <property type="term" value="F:transcription cis-regulatory region binding"/>
    <property type="evidence" value="ECO:0007669"/>
    <property type="project" value="TreeGrafter"/>
</dbReference>
<evidence type="ECO:0000313" key="6">
    <source>
        <dbReference type="EMBL" id="PLT45965.1"/>
    </source>
</evidence>
<comment type="similarity">
    <text evidence="1">Belongs to the LysR transcriptional regulatory family.</text>
</comment>
<dbReference type="PRINTS" id="PR00039">
    <property type="entry name" value="HTHLYSR"/>
</dbReference>
<evidence type="ECO:0000313" key="7">
    <source>
        <dbReference type="Proteomes" id="UP000234789"/>
    </source>
</evidence>
<dbReference type="Proteomes" id="UP000234789">
    <property type="component" value="Unassembled WGS sequence"/>
</dbReference>
<dbReference type="InterPro" id="IPR000847">
    <property type="entry name" value="LysR_HTH_N"/>
</dbReference>
<keyword evidence="3" id="KW-0238">DNA-binding</keyword>
<dbReference type="RefSeq" id="WP_052332901.1">
    <property type="nucleotide sequence ID" value="NZ_BIMM01000043.1"/>
</dbReference>
<comment type="caution">
    <text evidence="6">The sequence shown here is derived from an EMBL/GenBank/DDBJ whole genome shotgun (WGS) entry which is preliminary data.</text>
</comment>
<dbReference type="Pfam" id="PF00126">
    <property type="entry name" value="HTH_1"/>
    <property type="match status" value="1"/>
</dbReference>
<evidence type="ECO:0000256" key="4">
    <source>
        <dbReference type="ARBA" id="ARBA00023163"/>
    </source>
</evidence>
<evidence type="ECO:0000259" key="5">
    <source>
        <dbReference type="PROSITE" id="PS50931"/>
    </source>
</evidence>
<gene>
    <name evidence="6" type="ORF">B8V81_4396</name>
</gene>
<dbReference type="PANTHER" id="PTHR30126:SF40">
    <property type="entry name" value="HTH-TYPE TRANSCRIPTIONAL REGULATOR GLTR"/>
    <property type="match status" value="1"/>
</dbReference>
<dbReference type="Gene3D" id="1.10.10.10">
    <property type="entry name" value="Winged helix-like DNA-binding domain superfamily/Winged helix DNA-binding domain"/>
    <property type="match status" value="1"/>
</dbReference>
<evidence type="ECO:0000256" key="3">
    <source>
        <dbReference type="ARBA" id="ARBA00023125"/>
    </source>
</evidence>